<dbReference type="Proteomes" id="UP000054107">
    <property type="component" value="Unassembled WGS sequence"/>
</dbReference>
<evidence type="ECO:0000313" key="1">
    <source>
        <dbReference type="EMBL" id="CEP15427.1"/>
    </source>
</evidence>
<proteinExistence type="predicted"/>
<dbReference type="OrthoDB" id="2275598at2759"/>
<dbReference type="AlphaFoldDB" id="A0A0B7NJB0"/>
<accession>A0A0B7NJB0</accession>
<name>A0A0B7NJB0_9FUNG</name>
<organism evidence="1 2">
    <name type="scientific">Parasitella parasitica</name>
    <dbReference type="NCBI Taxonomy" id="35722"/>
    <lineage>
        <taxon>Eukaryota</taxon>
        <taxon>Fungi</taxon>
        <taxon>Fungi incertae sedis</taxon>
        <taxon>Mucoromycota</taxon>
        <taxon>Mucoromycotina</taxon>
        <taxon>Mucoromycetes</taxon>
        <taxon>Mucorales</taxon>
        <taxon>Mucorineae</taxon>
        <taxon>Mucoraceae</taxon>
        <taxon>Parasitella</taxon>
    </lineage>
</organism>
<gene>
    <name evidence="1" type="primary">PARPA_09644.1 scaffold 37756</name>
</gene>
<reference evidence="1 2" key="1">
    <citation type="submission" date="2014-09" db="EMBL/GenBank/DDBJ databases">
        <authorList>
            <person name="Ellenberger Sabrina"/>
        </authorList>
    </citation>
    <scope>NUCLEOTIDE SEQUENCE [LARGE SCALE GENOMIC DNA]</scope>
    <source>
        <strain evidence="1 2">CBS 412.66</strain>
    </source>
</reference>
<dbReference type="EMBL" id="LN732270">
    <property type="protein sequence ID" value="CEP15427.1"/>
    <property type="molecule type" value="Genomic_DNA"/>
</dbReference>
<protein>
    <submittedName>
        <fullName evidence="1">Uncharacterized protein</fullName>
    </submittedName>
</protein>
<keyword evidence="2" id="KW-1185">Reference proteome</keyword>
<evidence type="ECO:0000313" key="2">
    <source>
        <dbReference type="Proteomes" id="UP000054107"/>
    </source>
</evidence>
<sequence>MCGDGILSQRGIDQDHYNTLKSHFKGYSNPITYDDLSKTYLSQVLHTNDIKSFERAVSSIPAGSEDLLFSSQDICFSRLNLLKNNLEMTTEEKNFVDFFITPFMRPTVNTMGELYTYESRECFLKSINTIWKNSGIIRSTSEGFKADGIVRYKDLEIMLVEVCGVYGNVAMSKTQFDRHKGLYACLAMLRTIAVKYKSASLATFQNLQILFLHT</sequence>